<dbReference type="Proteomes" id="UP001377168">
    <property type="component" value="Unassembled WGS sequence"/>
</dbReference>
<gene>
    <name evidence="1" type="ORF">WKI67_42930</name>
</gene>
<protein>
    <submittedName>
        <fullName evidence="1">Uncharacterized protein</fullName>
    </submittedName>
</protein>
<accession>A0ACC6Q8W8</accession>
<keyword evidence="2" id="KW-1185">Reference proteome</keyword>
<dbReference type="EMBL" id="JBBKAJ010000038">
    <property type="protein sequence ID" value="MEJ8640050.1"/>
    <property type="molecule type" value="Genomic_DNA"/>
</dbReference>
<evidence type="ECO:0000313" key="1">
    <source>
        <dbReference type="EMBL" id="MEJ8640050.1"/>
    </source>
</evidence>
<comment type="caution">
    <text evidence="1">The sequence shown here is derived from an EMBL/GenBank/DDBJ whole genome shotgun (WGS) entry which is preliminary data.</text>
</comment>
<sequence>MTHELLSKGKTSRGGVSAWRAKSAKSRADNNSHSALDWAADRQLRRVALACIENDEYEKTLEQRRAARPAPLRWTEALLRRAAHRLGKKDTRPPSGGLSTNTLALVLALGDTQTVKPKAEARLTLLNAVAARGGVDTYRRAASDHAEVWRVQAKERDHDKKLLEYLTPALQPHRARLLRHRRKTDVMTLRRLGKQLSVSVMQLYTLTDSEKDFVAGVDVAAAARQAVATDGDLHLETYSIDDVRAANRLLAKAEKAAFSKAERKQAAAVNEAVERWLHARESRAFAASLIGLPEEDVEAHVTRLKDLSDPLSCVLWETAVGFRAQYAAARSENAHGIKNFIRNHQERLERKRASMPLRVFNREKEGDKLKQLEVEARFLYEKEGLAMIFGLFFLLPFTKPEVEETQPRLAEDLPEFLKAKISDVDGLYSSERLERLLLRVEDEKQIRTVRDMVVRLGRDGLNSLLIERQKFYSMQARGTLKTMRKAARFRSRGGVYGSITSCLGLSIPNEELASLREEGQAIAREALELAAEYAAYERVLNLPCYAQRFAAAERIHSVTGRLGIDAHEAIIQE</sequence>
<organism evidence="1 2">
    <name type="scientific">Streptomyces achmelvichensis</name>
    <dbReference type="NCBI Taxonomy" id="3134111"/>
    <lineage>
        <taxon>Bacteria</taxon>
        <taxon>Bacillati</taxon>
        <taxon>Actinomycetota</taxon>
        <taxon>Actinomycetes</taxon>
        <taxon>Kitasatosporales</taxon>
        <taxon>Streptomycetaceae</taxon>
        <taxon>Streptomyces</taxon>
    </lineage>
</organism>
<proteinExistence type="predicted"/>
<evidence type="ECO:0000313" key="2">
    <source>
        <dbReference type="Proteomes" id="UP001377168"/>
    </source>
</evidence>
<reference evidence="1" key="1">
    <citation type="submission" date="2024-03" db="EMBL/GenBank/DDBJ databases">
        <title>Novel Streptomyces species of biotechnological and ecological value are a feature of Machair soil.</title>
        <authorList>
            <person name="Prole J.R."/>
            <person name="Goodfellow M."/>
            <person name="Allenby N."/>
            <person name="Ward A.C."/>
        </authorList>
    </citation>
    <scope>NUCLEOTIDE SEQUENCE</scope>
    <source>
        <strain evidence="1">MS2.AVA.5</strain>
    </source>
</reference>
<name>A0ACC6Q8W8_9ACTN</name>